<gene>
    <name evidence="2" type="ORF">ABW18_05535</name>
</gene>
<feature type="region of interest" description="Disordered" evidence="1">
    <location>
        <begin position="97"/>
        <end position="153"/>
    </location>
</feature>
<dbReference type="SUPFAM" id="SSF46785">
    <property type="entry name" value="Winged helix' DNA-binding domain"/>
    <property type="match status" value="1"/>
</dbReference>
<dbReference type="Proteomes" id="UP000037247">
    <property type="component" value="Unassembled WGS sequence"/>
</dbReference>
<dbReference type="InterPro" id="IPR036388">
    <property type="entry name" value="WH-like_DNA-bd_sf"/>
</dbReference>
<dbReference type="EMBL" id="LDTZ01000014">
    <property type="protein sequence ID" value="KNA92726.1"/>
    <property type="molecule type" value="Genomic_DNA"/>
</dbReference>
<dbReference type="RefSeq" id="WP_049697935.1">
    <property type="nucleotide sequence ID" value="NZ_LDTZ01000014.1"/>
</dbReference>
<feature type="compositionally biased region" description="Polar residues" evidence="1">
    <location>
        <begin position="128"/>
        <end position="145"/>
    </location>
</feature>
<dbReference type="Gene3D" id="1.10.10.10">
    <property type="entry name" value="Winged helix-like DNA-binding domain superfamily/Winged helix DNA-binding domain"/>
    <property type="match status" value="1"/>
</dbReference>
<organism evidence="2 3">
    <name type="scientific">Gordonia jacobaea</name>
    <dbReference type="NCBI Taxonomy" id="122202"/>
    <lineage>
        <taxon>Bacteria</taxon>
        <taxon>Bacillati</taxon>
        <taxon>Actinomycetota</taxon>
        <taxon>Actinomycetes</taxon>
        <taxon>Mycobacteriales</taxon>
        <taxon>Gordoniaceae</taxon>
        <taxon>Gordonia</taxon>
    </lineage>
</organism>
<evidence type="ECO:0000313" key="2">
    <source>
        <dbReference type="EMBL" id="KNA92726.1"/>
    </source>
</evidence>
<evidence type="ECO:0000313" key="3">
    <source>
        <dbReference type="Proteomes" id="UP000037247"/>
    </source>
</evidence>
<sequence>MSPTRFGKFPSIERGGLTLAERGVLAQMYTFADQNGVLYVNQEKLARELEIGRSTLLRHLSALEHKGFLTRRHQYRNGGGYRTSEYRLSVVVKDSLKGRDNKSKTDPETTETTSHDVPESGQRDVPESGQQLHTVPKNSSQTVPSDGSRDGAVDRMRTETDDLADAGTRVPDQLRAIKSALFPNDPGHNGRVTLPTERLNDAQGPLWRDWEPNARHWRMIHSLRCDHGIVINPDALFAAWEQSAVQTPTGKQRVSANWGADLMAAIQIVAHDIDDAFELSPVFDERYYSENAEELIADYHWHAQDEHEESSPWSISSAPF</sequence>
<evidence type="ECO:0000256" key="1">
    <source>
        <dbReference type="SAM" id="MobiDB-lite"/>
    </source>
</evidence>
<dbReference type="InterPro" id="IPR011991">
    <property type="entry name" value="ArsR-like_HTH"/>
</dbReference>
<reference evidence="2 3" key="1">
    <citation type="submission" date="2015-05" db="EMBL/GenBank/DDBJ databases">
        <title>Draft genome sequence of the bacterium Gordonia jacobaea a new member of the Gordonia genus.</title>
        <authorList>
            <person name="Jimenez-Galisteo G."/>
            <person name="Dominguez A."/>
            <person name="Munoz E."/>
            <person name="Vinas M."/>
        </authorList>
    </citation>
    <scope>NUCLEOTIDE SEQUENCE [LARGE SCALE GENOMIC DNA]</scope>
    <source>
        <strain evidence="3">mv1</strain>
    </source>
</reference>
<dbReference type="InterPro" id="IPR036390">
    <property type="entry name" value="WH_DNA-bd_sf"/>
</dbReference>
<evidence type="ECO:0008006" key="4">
    <source>
        <dbReference type="Google" id="ProtNLM"/>
    </source>
</evidence>
<protein>
    <recommendedName>
        <fullName evidence="4">Helix-turn-helix domain-containing protein</fullName>
    </recommendedName>
</protein>
<dbReference type="Pfam" id="PF13730">
    <property type="entry name" value="HTH_36"/>
    <property type="match status" value="1"/>
</dbReference>
<comment type="caution">
    <text evidence="2">The sequence shown here is derived from an EMBL/GenBank/DDBJ whole genome shotgun (WGS) entry which is preliminary data.</text>
</comment>
<accession>A0ABR5IHB0</accession>
<feature type="compositionally biased region" description="Basic and acidic residues" evidence="1">
    <location>
        <begin position="97"/>
        <end position="126"/>
    </location>
</feature>
<name>A0ABR5IHB0_9ACTN</name>
<dbReference type="CDD" id="cd00090">
    <property type="entry name" value="HTH_ARSR"/>
    <property type="match status" value="1"/>
</dbReference>
<proteinExistence type="predicted"/>
<keyword evidence="3" id="KW-1185">Reference proteome</keyword>